<dbReference type="SUPFAM" id="SSF53850">
    <property type="entry name" value="Periplasmic binding protein-like II"/>
    <property type="match status" value="1"/>
</dbReference>
<keyword evidence="2" id="KW-0813">Transport</keyword>
<dbReference type="KEGG" id="cbar:PATL70BA_2294"/>
<dbReference type="GO" id="GO:0015768">
    <property type="term" value="P:maltose transport"/>
    <property type="evidence" value="ECO:0007669"/>
    <property type="project" value="TreeGrafter"/>
</dbReference>
<accession>A0A3P7RZV9</accession>
<sequence>MKIHKYTGLFVFIIFVILVGSGCEKDGREHIEEVVTDAVNEKQYLGEIAFRIPWPAYSGRGVAIQKIVEKYNLNNTTDYKISVVGGDENLSLIHADLLEDTKTMVYLLPYRYVQYFGELGLLEDLTYSKKPYEDYFFEELWSLATIEDKVFGVPFLGHAMGLIYNRNLLNQAEVDPASIVDLETLLVALEQIESNTEANGIGLVGADHNDVSWMVNQFIYGFGGQLVDVEGTKVMINSEASKRALSFYKNDLGRYAQETWTDDNGEDVMAYFRQGKIAFEIQGPWGITDIWKNQEPFETGVIPLTDIGIYPEVGPMMISVDQKMDDSMKVAIRPFVEFLISREGQKLILKGEYSPEHDRYYPFRLPIRRDMIDRGYMEDYPEFYGFLSGLDQPSVDVPVPKWQRIKDHYYESGLHDVMKEKITIEAFLTWIETEGNIVLNDANKGGNK</sequence>
<organism evidence="4 5">
    <name type="scientific">Petrocella atlantisensis</name>
    <dbReference type="NCBI Taxonomy" id="2173034"/>
    <lineage>
        <taxon>Bacteria</taxon>
        <taxon>Bacillati</taxon>
        <taxon>Bacillota</taxon>
        <taxon>Clostridia</taxon>
        <taxon>Lachnospirales</taxon>
        <taxon>Vallitaleaceae</taxon>
        <taxon>Petrocella</taxon>
    </lineage>
</organism>
<proteinExistence type="inferred from homology"/>
<gene>
    <name evidence="4" type="ORF">PATL70BA_2294</name>
</gene>
<dbReference type="AlphaFoldDB" id="A0A3P7RZV9"/>
<dbReference type="OrthoDB" id="42940at2"/>
<protein>
    <submittedName>
        <fullName evidence="4">Sugar ABC transporter substrate-binding protein</fullName>
    </submittedName>
</protein>
<evidence type="ECO:0000313" key="5">
    <source>
        <dbReference type="Proteomes" id="UP000279029"/>
    </source>
</evidence>
<keyword evidence="3" id="KW-0732">Signal</keyword>
<dbReference type="InterPro" id="IPR006059">
    <property type="entry name" value="SBP"/>
</dbReference>
<keyword evidence="5" id="KW-1185">Reference proteome</keyword>
<dbReference type="PANTHER" id="PTHR30061:SF50">
    <property type="entry name" value="MALTOSE_MALTODEXTRIN-BINDING PERIPLASMIC PROTEIN"/>
    <property type="match status" value="1"/>
</dbReference>
<reference evidence="4 5" key="1">
    <citation type="submission" date="2018-09" db="EMBL/GenBank/DDBJ databases">
        <authorList>
            <person name="Postec A."/>
        </authorList>
    </citation>
    <scope>NUCLEOTIDE SEQUENCE [LARGE SCALE GENOMIC DNA]</scope>
    <source>
        <strain evidence="4">70B-A</strain>
    </source>
</reference>
<dbReference type="PROSITE" id="PS51257">
    <property type="entry name" value="PROKAR_LIPOPROTEIN"/>
    <property type="match status" value="1"/>
</dbReference>
<evidence type="ECO:0000313" key="4">
    <source>
        <dbReference type="EMBL" id="VDN48186.1"/>
    </source>
</evidence>
<dbReference type="GO" id="GO:1901982">
    <property type="term" value="F:maltose binding"/>
    <property type="evidence" value="ECO:0007669"/>
    <property type="project" value="TreeGrafter"/>
</dbReference>
<comment type="similarity">
    <text evidence="1">Belongs to the bacterial solute-binding protein 1 family.</text>
</comment>
<dbReference type="Gene3D" id="3.40.190.10">
    <property type="entry name" value="Periplasmic binding protein-like II"/>
    <property type="match status" value="1"/>
</dbReference>
<evidence type="ECO:0000256" key="2">
    <source>
        <dbReference type="ARBA" id="ARBA00022448"/>
    </source>
</evidence>
<dbReference type="RefSeq" id="WP_125137361.1">
    <property type="nucleotide sequence ID" value="NZ_LR130778.1"/>
</dbReference>
<evidence type="ECO:0000256" key="3">
    <source>
        <dbReference type="ARBA" id="ARBA00022729"/>
    </source>
</evidence>
<dbReference type="EMBL" id="LR130778">
    <property type="protein sequence ID" value="VDN48186.1"/>
    <property type="molecule type" value="Genomic_DNA"/>
</dbReference>
<dbReference type="PANTHER" id="PTHR30061">
    <property type="entry name" value="MALTOSE-BINDING PERIPLASMIC PROTEIN"/>
    <property type="match status" value="1"/>
</dbReference>
<evidence type="ECO:0000256" key="1">
    <source>
        <dbReference type="ARBA" id="ARBA00008520"/>
    </source>
</evidence>
<dbReference type="Proteomes" id="UP000279029">
    <property type="component" value="Chromosome"/>
</dbReference>
<dbReference type="GO" id="GO:0055052">
    <property type="term" value="C:ATP-binding cassette (ABC) transporter complex, substrate-binding subunit-containing"/>
    <property type="evidence" value="ECO:0007669"/>
    <property type="project" value="TreeGrafter"/>
</dbReference>
<dbReference type="GO" id="GO:0042956">
    <property type="term" value="P:maltodextrin transmembrane transport"/>
    <property type="evidence" value="ECO:0007669"/>
    <property type="project" value="TreeGrafter"/>
</dbReference>
<dbReference type="Pfam" id="PF01547">
    <property type="entry name" value="SBP_bac_1"/>
    <property type="match status" value="1"/>
</dbReference>
<name>A0A3P7RZV9_9FIRM</name>